<protein>
    <recommendedName>
        <fullName evidence="3">Nudix hydrolase domain-containing protein</fullName>
    </recommendedName>
</protein>
<dbReference type="SUPFAM" id="SSF55811">
    <property type="entry name" value="Nudix"/>
    <property type="match status" value="1"/>
</dbReference>
<dbReference type="GO" id="GO:0035539">
    <property type="term" value="F:8-oxo-7,8-dihydrodeoxyguanosine triphosphate pyrophosphatase activity"/>
    <property type="evidence" value="ECO:0007669"/>
    <property type="project" value="TreeGrafter"/>
</dbReference>
<organism evidence="4 5">
    <name type="scientific">Stephania cephalantha</name>
    <dbReference type="NCBI Taxonomy" id="152367"/>
    <lineage>
        <taxon>Eukaryota</taxon>
        <taxon>Viridiplantae</taxon>
        <taxon>Streptophyta</taxon>
        <taxon>Embryophyta</taxon>
        <taxon>Tracheophyta</taxon>
        <taxon>Spermatophyta</taxon>
        <taxon>Magnoliopsida</taxon>
        <taxon>Ranunculales</taxon>
        <taxon>Menispermaceae</taxon>
        <taxon>Menispermoideae</taxon>
        <taxon>Cissampelideae</taxon>
        <taxon>Stephania</taxon>
    </lineage>
</organism>
<dbReference type="Proteomes" id="UP001419268">
    <property type="component" value="Unassembled WGS sequence"/>
</dbReference>
<dbReference type="Pfam" id="PF00293">
    <property type="entry name" value="NUDIX"/>
    <property type="match status" value="1"/>
</dbReference>
<dbReference type="FunFam" id="3.90.79.10:FF:000060">
    <property type="entry name" value="Nudix hydrolase 1"/>
    <property type="match status" value="1"/>
</dbReference>
<evidence type="ECO:0000256" key="2">
    <source>
        <dbReference type="RuleBase" id="RU003476"/>
    </source>
</evidence>
<dbReference type="InterPro" id="IPR000086">
    <property type="entry name" value="NUDIX_hydrolase_dom"/>
</dbReference>
<sequence>MGSRSRSGGGAAAEPKVGLGVVVVKGETVLMGRRRSSIGASTFAVPGGHLEFGESFEDCAKREVKEETGLDIEKIEFLTATNTVFLDEPRPAHYVTIFVRAVLANPQQEAQNLEPEKCDGWSWYGWNDLPKPLFRPLETLVESGFSPFK</sequence>
<evidence type="ECO:0000313" key="4">
    <source>
        <dbReference type="EMBL" id="KAK9105548.1"/>
    </source>
</evidence>
<keyword evidence="1 2" id="KW-0378">Hydrolase</keyword>
<dbReference type="PRINTS" id="PR00502">
    <property type="entry name" value="NUDIXFAMILY"/>
</dbReference>
<dbReference type="Gene3D" id="3.90.79.10">
    <property type="entry name" value="Nucleoside Triphosphate Pyrophosphohydrolase"/>
    <property type="match status" value="1"/>
</dbReference>
<feature type="domain" description="Nudix hydrolase" evidence="3">
    <location>
        <begin position="14"/>
        <end position="147"/>
    </location>
</feature>
<dbReference type="InterPro" id="IPR020476">
    <property type="entry name" value="Nudix_hydrolase"/>
</dbReference>
<dbReference type="GO" id="GO:0006203">
    <property type="term" value="P:dGTP catabolic process"/>
    <property type="evidence" value="ECO:0007669"/>
    <property type="project" value="TreeGrafter"/>
</dbReference>
<evidence type="ECO:0000259" key="3">
    <source>
        <dbReference type="PROSITE" id="PS51462"/>
    </source>
</evidence>
<evidence type="ECO:0000256" key="1">
    <source>
        <dbReference type="ARBA" id="ARBA00022801"/>
    </source>
</evidence>
<evidence type="ECO:0000313" key="5">
    <source>
        <dbReference type="Proteomes" id="UP001419268"/>
    </source>
</evidence>
<dbReference type="InterPro" id="IPR015797">
    <property type="entry name" value="NUDIX_hydrolase-like_dom_sf"/>
</dbReference>
<dbReference type="CDD" id="cd04678">
    <property type="entry name" value="NUDIX_MTH2_Nudt15"/>
    <property type="match status" value="1"/>
</dbReference>
<dbReference type="PANTHER" id="PTHR16099">
    <property type="entry name" value="8-OXO-DGTP DIPHOSPHATES NUDT15"/>
    <property type="match status" value="1"/>
</dbReference>
<comment type="caution">
    <text evidence="4">The sequence shown here is derived from an EMBL/GenBank/DDBJ whole genome shotgun (WGS) entry which is preliminary data.</text>
</comment>
<gene>
    <name evidence="4" type="ORF">Scep_022392</name>
</gene>
<name>A0AAP0FEX3_9MAGN</name>
<keyword evidence="5" id="KW-1185">Reference proteome</keyword>
<proteinExistence type="inferred from homology"/>
<dbReference type="PROSITE" id="PS00893">
    <property type="entry name" value="NUDIX_BOX"/>
    <property type="match status" value="1"/>
</dbReference>
<reference evidence="4 5" key="1">
    <citation type="submission" date="2024-01" db="EMBL/GenBank/DDBJ databases">
        <title>Genome assemblies of Stephania.</title>
        <authorList>
            <person name="Yang L."/>
        </authorList>
    </citation>
    <scope>NUCLEOTIDE SEQUENCE [LARGE SCALE GENOMIC DNA]</scope>
    <source>
        <strain evidence="4">JXDWG</strain>
        <tissue evidence="4">Leaf</tissue>
    </source>
</reference>
<dbReference type="PANTHER" id="PTHR16099:SF5">
    <property type="entry name" value="NUCLEOTIDE TRIPHOSPHATE DIPHOSPHATASE NUDT15"/>
    <property type="match status" value="1"/>
</dbReference>
<dbReference type="InterPro" id="IPR020084">
    <property type="entry name" value="NUDIX_hydrolase_CS"/>
</dbReference>
<dbReference type="PROSITE" id="PS51462">
    <property type="entry name" value="NUDIX"/>
    <property type="match status" value="1"/>
</dbReference>
<accession>A0AAP0FEX3</accession>
<dbReference type="GO" id="GO:0005829">
    <property type="term" value="C:cytosol"/>
    <property type="evidence" value="ECO:0007669"/>
    <property type="project" value="TreeGrafter"/>
</dbReference>
<dbReference type="EMBL" id="JBBNAG010000009">
    <property type="protein sequence ID" value="KAK9105548.1"/>
    <property type="molecule type" value="Genomic_DNA"/>
</dbReference>
<dbReference type="AlphaFoldDB" id="A0AAP0FEX3"/>
<comment type="similarity">
    <text evidence="2">Belongs to the Nudix hydrolase family.</text>
</comment>